<keyword evidence="4" id="KW-1015">Disulfide bond</keyword>
<dbReference type="PANTHER" id="PTHR47966:SF65">
    <property type="entry name" value="ASPARTIC-TYPE ENDOPEPTIDASE"/>
    <property type="match status" value="1"/>
</dbReference>
<dbReference type="SUPFAM" id="SSF50630">
    <property type="entry name" value="Acid proteases"/>
    <property type="match status" value="1"/>
</dbReference>
<keyword evidence="5" id="KW-0378">Hydrolase</keyword>
<dbReference type="PROSITE" id="PS51767">
    <property type="entry name" value="PEPTIDASE_A1"/>
    <property type="match status" value="1"/>
</dbReference>
<proteinExistence type="inferred from homology"/>
<feature type="disulfide bond" evidence="4">
    <location>
        <begin position="358"/>
        <end position="393"/>
    </location>
</feature>
<dbReference type="InterPro" id="IPR001969">
    <property type="entry name" value="Aspartic_peptidase_AS"/>
</dbReference>
<keyword evidence="5" id="KW-0645">Protease</keyword>
<evidence type="ECO:0000313" key="9">
    <source>
        <dbReference type="EMBL" id="PHH66383.1"/>
    </source>
</evidence>
<dbReference type="GO" id="GO:0006508">
    <property type="term" value="P:proteolysis"/>
    <property type="evidence" value="ECO:0007669"/>
    <property type="project" value="UniProtKB-KW"/>
</dbReference>
<dbReference type="STRING" id="1399860.A0A2C5YFJ2"/>
<feature type="domain" description="Peptidase A1" evidence="8">
    <location>
        <begin position="81"/>
        <end position="428"/>
    </location>
</feature>
<dbReference type="GO" id="GO:0004190">
    <property type="term" value="F:aspartic-type endopeptidase activity"/>
    <property type="evidence" value="ECO:0007669"/>
    <property type="project" value="UniProtKB-KW"/>
</dbReference>
<dbReference type="InterPro" id="IPR021109">
    <property type="entry name" value="Peptidase_aspartic_dom_sf"/>
</dbReference>
<dbReference type="EMBL" id="NJET01000008">
    <property type="protein sequence ID" value="PHH66383.1"/>
    <property type="molecule type" value="Genomic_DNA"/>
</dbReference>
<keyword evidence="10" id="KW-1185">Reference proteome</keyword>
<feature type="compositionally biased region" description="Low complexity" evidence="6">
    <location>
        <begin position="205"/>
        <end position="221"/>
    </location>
</feature>
<dbReference type="Proteomes" id="UP000226192">
    <property type="component" value="Unassembled WGS sequence"/>
</dbReference>
<feature type="active site" evidence="3">
    <location>
        <position position="99"/>
    </location>
</feature>
<feature type="active site" evidence="3">
    <location>
        <position position="324"/>
    </location>
</feature>
<evidence type="ECO:0000256" key="6">
    <source>
        <dbReference type="SAM" id="MobiDB-lite"/>
    </source>
</evidence>
<dbReference type="InterPro" id="IPR033121">
    <property type="entry name" value="PEPTIDASE_A1"/>
</dbReference>
<dbReference type="PROSITE" id="PS00141">
    <property type="entry name" value="ASP_PROTEASE"/>
    <property type="match status" value="1"/>
</dbReference>
<feature type="region of interest" description="Disordered" evidence="6">
    <location>
        <begin position="204"/>
        <end position="225"/>
    </location>
</feature>
<evidence type="ECO:0000256" key="3">
    <source>
        <dbReference type="PIRSR" id="PIRSR601461-1"/>
    </source>
</evidence>
<dbReference type="Gene3D" id="2.40.70.10">
    <property type="entry name" value="Acid Proteases"/>
    <property type="match status" value="2"/>
</dbReference>
<feature type="signal peptide" evidence="7">
    <location>
        <begin position="1"/>
        <end position="28"/>
    </location>
</feature>
<evidence type="ECO:0000256" key="7">
    <source>
        <dbReference type="SAM" id="SignalP"/>
    </source>
</evidence>
<keyword evidence="7" id="KW-0732">Signal</keyword>
<comment type="caution">
    <text evidence="9">The sequence shown here is derived from an EMBL/GenBank/DDBJ whole genome shotgun (WGS) entry which is preliminary data.</text>
</comment>
<evidence type="ECO:0000259" key="8">
    <source>
        <dbReference type="PROSITE" id="PS51767"/>
    </source>
</evidence>
<evidence type="ECO:0000256" key="5">
    <source>
        <dbReference type="RuleBase" id="RU000454"/>
    </source>
</evidence>
<comment type="similarity">
    <text evidence="1 5">Belongs to the peptidase A1 family.</text>
</comment>
<evidence type="ECO:0000256" key="4">
    <source>
        <dbReference type="PIRSR" id="PIRSR601461-2"/>
    </source>
</evidence>
<gene>
    <name evidence="9" type="ORF">CDD81_7438</name>
</gene>
<organism evidence="9 10">
    <name type="scientific">Ophiocordyceps australis</name>
    <dbReference type="NCBI Taxonomy" id="1399860"/>
    <lineage>
        <taxon>Eukaryota</taxon>
        <taxon>Fungi</taxon>
        <taxon>Dikarya</taxon>
        <taxon>Ascomycota</taxon>
        <taxon>Pezizomycotina</taxon>
        <taxon>Sordariomycetes</taxon>
        <taxon>Hypocreomycetidae</taxon>
        <taxon>Hypocreales</taxon>
        <taxon>Ophiocordycipitaceae</taxon>
        <taxon>Ophiocordyceps</taxon>
    </lineage>
</organism>
<accession>A0A2C5YFJ2</accession>
<dbReference type="OrthoDB" id="771136at2759"/>
<sequence length="511" mass="53842">MSTKTSWGSVATVALILLLANTHNVVEAHDTSSLGRFPRAVAGKGYLAMPVGTIARPPKSGSKRRRDNAIQDELSNEEFFYATEVEIGTPPQKVTVLVDTGSSELWVNPDCATAPTRKQVEQCFSFGQYDPQKSTTPPAGPFGREVINYGDPTDTSTLTSVSINYYRDTFSFGGGANIQNQTFGVVRESRGQSQGILGLAPSLTGSFDGDSDGNNGNRNSNQPRQPYNLLLHSMAEQGVIASRVFALDLRRAEAKTGAVIYGGVDRSKFIGNLERRPMVRGIQGEVRLAVQLTSIGVTLGSGRRSSSGSFANQVGPEDGNVMLDSGTTVSRIHPRLAGPVLQALNAQADRQGYYQVPCSIARGGGTVDFGFGPKTIRVPLTDFLLDLGNSRICYVGLVTTTDQQILGDSVLRAGYFVFDWDNEAVHMAQAADCGSNDIVAVGSGPDAVPRATGQCKESDAGLSGSPAQPTRTGGSPSATDGGDDDSGSQRAAVPVLVLLAAAMLTAGFHGV</sequence>
<reference evidence="9 10" key="1">
    <citation type="submission" date="2017-06" db="EMBL/GenBank/DDBJ databases">
        <title>Ant-infecting Ophiocordyceps genomes reveal a high diversity of potential behavioral manipulation genes and a possible major role for enterotoxins.</title>
        <authorList>
            <person name="De Bekker C."/>
            <person name="Evans H.C."/>
            <person name="Brachmann A."/>
            <person name="Hughes D.P."/>
        </authorList>
    </citation>
    <scope>NUCLEOTIDE SEQUENCE [LARGE SCALE GENOMIC DNA]</scope>
    <source>
        <strain evidence="9 10">Map64</strain>
    </source>
</reference>
<dbReference type="AlphaFoldDB" id="A0A2C5YFJ2"/>
<feature type="region of interest" description="Disordered" evidence="6">
    <location>
        <begin position="449"/>
        <end position="488"/>
    </location>
</feature>
<dbReference type="PRINTS" id="PR00792">
    <property type="entry name" value="PEPSIN"/>
</dbReference>
<keyword evidence="2 5" id="KW-0064">Aspartyl protease</keyword>
<evidence type="ECO:0000256" key="1">
    <source>
        <dbReference type="ARBA" id="ARBA00007447"/>
    </source>
</evidence>
<feature type="chain" id="PRO_5012903177" description="Peptidase A1 domain-containing protein" evidence="7">
    <location>
        <begin position="29"/>
        <end position="511"/>
    </location>
</feature>
<evidence type="ECO:0000313" key="10">
    <source>
        <dbReference type="Proteomes" id="UP000226192"/>
    </source>
</evidence>
<name>A0A2C5YFJ2_9HYPO</name>
<dbReference type="Pfam" id="PF00026">
    <property type="entry name" value="Asp"/>
    <property type="match status" value="1"/>
</dbReference>
<evidence type="ECO:0000256" key="2">
    <source>
        <dbReference type="ARBA" id="ARBA00022750"/>
    </source>
</evidence>
<protein>
    <recommendedName>
        <fullName evidence="8">Peptidase A1 domain-containing protein</fullName>
    </recommendedName>
</protein>
<dbReference type="InterPro" id="IPR001461">
    <property type="entry name" value="Aspartic_peptidase_A1"/>
</dbReference>
<dbReference type="PANTHER" id="PTHR47966">
    <property type="entry name" value="BETA-SITE APP-CLEAVING ENZYME, ISOFORM A-RELATED"/>
    <property type="match status" value="1"/>
</dbReference>